<dbReference type="Proteomes" id="UP000664203">
    <property type="component" value="Unassembled WGS sequence"/>
</dbReference>
<dbReference type="EMBL" id="CAJPDR010000520">
    <property type="protein sequence ID" value="CAF9938655.1"/>
    <property type="molecule type" value="Genomic_DNA"/>
</dbReference>
<feature type="region of interest" description="Disordered" evidence="1">
    <location>
        <begin position="391"/>
        <end position="418"/>
    </location>
</feature>
<reference evidence="2" key="1">
    <citation type="submission" date="2021-03" db="EMBL/GenBank/DDBJ databases">
        <authorList>
            <person name="Tagirdzhanova G."/>
        </authorList>
    </citation>
    <scope>NUCLEOTIDE SEQUENCE</scope>
</reference>
<keyword evidence="3" id="KW-1185">Reference proteome</keyword>
<gene>
    <name evidence="2" type="ORF">ALECFALPRED_007809</name>
</gene>
<sequence>MASPARLPFASLGGARLRNMTNMKNKQNGRSIDSFTSFVLEAIHLIMVQGHWMLTYQTALASTTASALKRHAPAEFDDVDSENIDPLIFSTPSKKGRTFDFDITKSNETPLFAPAPPQPAQYVQRAQAAGLKRKAEDIVTPAAGIKRRAQPSSAPAPAGRSPKHKRVGILSRRRMTTSPFTRVDPPSSSAGESANGLPFSIDAALAGTVPKFKSKSTHRNGWQFDIHEDTPEDEMANFTCTLEISDDECSSSKGDKDNKENVPPIDGPAAVASATQVSATRRDMMTDETREPLGDLEAKDFYAEGCDASSCIIVAVEDSSEQIMDKLLAPINTQELSSPPHSRAIAVTEAQAGWEDVIARFAAKTTTTAPDADFGIEKEVSKDAIEIQIWESESAKGDDDADAQGFETDGANPQSLLA</sequence>
<proteinExistence type="predicted"/>
<dbReference type="OrthoDB" id="425602at2759"/>
<organism evidence="2 3">
    <name type="scientific">Alectoria fallacina</name>
    <dbReference type="NCBI Taxonomy" id="1903189"/>
    <lineage>
        <taxon>Eukaryota</taxon>
        <taxon>Fungi</taxon>
        <taxon>Dikarya</taxon>
        <taxon>Ascomycota</taxon>
        <taxon>Pezizomycotina</taxon>
        <taxon>Lecanoromycetes</taxon>
        <taxon>OSLEUM clade</taxon>
        <taxon>Lecanoromycetidae</taxon>
        <taxon>Lecanorales</taxon>
        <taxon>Lecanorineae</taxon>
        <taxon>Parmeliaceae</taxon>
        <taxon>Alectoria</taxon>
    </lineage>
</organism>
<feature type="region of interest" description="Disordered" evidence="1">
    <location>
        <begin position="142"/>
        <end position="165"/>
    </location>
</feature>
<name>A0A8H3J0W7_9LECA</name>
<evidence type="ECO:0000313" key="3">
    <source>
        <dbReference type="Proteomes" id="UP000664203"/>
    </source>
</evidence>
<accession>A0A8H3J0W7</accession>
<dbReference type="AlphaFoldDB" id="A0A8H3J0W7"/>
<comment type="caution">
    <text evidence="2">The sequence shown here is derived from an EMBL/GenBank/DDBJ whole genome shotgun (WGS) entry which is preliminary data.</text>
</comment>
<feature type="compositionally biased region" description="Low complexity" evidence="1">
    <location>
        <begin position="150"/>
        <end position="160"/>
    </location>
</feature>
<feature type="compositionally biased region" description="Low complexity" evidence="1">
    <location>
        <begin position="269"/>
        <end position="279"/>
    </location>
</feature>
<protein>
    <submittedName>
        <fullName evidence="2">Uncharacterized protein</fullName>
    </submittedName>
</protein>
<feature type="region of interest" description="Disordered" evidence="1">
    <location>
        <begin position="247"/>
        <end position="279"/>
    </location>
</feature>
<evidence type="ECO:0000313" key="2">
    <source>
        <dbReference type="EMBL" id="CAF9938655.1"/>
    </source>
</evidence>
<evidence type="ECO:0000256" key="1">
    <source>
        <dbReference type="SAM" id="MobiDB-lite"/>
    </source>
</evidence>